<dbReference type="InterPro" id="IPR018060">
    <property type="entry name" value="HTH_AraC"/>
</dbReference>
<dbReference type="RefSeq" id="WP_346761177.1">
    <property type="nucleotide sequence ID" value="NZ_JAUJEB010000007.1"/>
</dbReference>
<dbReference type="PRINTS" id="PR00032">
    <property type="entry name" value="HTHARAC"/>
</dbReference>
<keyword evidence="1" id="KW-0805">Transcription regulation</keyword>
<protein>
    <submittedName>
        <fullName evidence="5">Helix-turn-helix domain-containing protein</fullName>
    </submittedName>
</protein>
<evidence type="ECO:0000313" key="6">
    <source>
        <dbReference type="Proteomes" id="UP001172083"/>
    </source>
</evidence>
<dbReference type="InterPro" id="IPR009057">
    <property type="entry name" value="Homeodomain-like_sf"/>
</dbReference>
<dbReference type="EMBL" id="JAUJEB010000007">
    <property type="protein sequence ID" value="MDN5215840.1"/>
    <property type="molecule type" value="Genomic_DNA"/>
</dbReference>
<organism evidence="5 6">
    <name type="scientific">Agaribacillus aureus</name>
    <dbReference type="NCBI Taxonomy" id="3051825"/>
    <lineage>
        <taxon>Bacteria</taxon>
        <taxon>Pseudomonadati</taxon>
        <taxon>Bacteroidota</taxon>
        <taxon>Cytophagia</taxon>
        <taxon>Cytophagales</taxon>
        <taxon>Splendidivirgaceae</taxon>
        <taxon>Agaribacillus</taxon>
    </lineage>
</organism>
<accession>A0ABT8LGG9</accession>
<evidence type="ECO:0000259" key="4">
    <source>
        <dbReference type="PROSITE" id="PS01124"/>
    </source>
</evidence>
<feature type="domain" description="HTH araC/xylS-type" evidence="4">
    <location>
        <begin position="244"/>
        <end position="342"/>
    </location>
</feature>
<dbReference type="PANTHER" id="PTHR47894:SF4">
    <property type="entry name" value="HTH-TYPE TRANSCRIPTIONAL REGULATOR GADX"/>
    <property type="match status" value="1"/>
</dbReference>
<dbReference type="InterPro" id="IPR032687">
    <property type="entry name" value="AraC-type_N"/>
</dbReference>
<dbReference type="Pfam" id="PF12625">
    <property type="entry name" value="Arabinose_bd"/>
    <property type="match status" value="1"/>
</dbReference>
<reference evidence="5" key="1">
    <citation type="submission" date="2023-06" db="EMBL/GenBank/DDBJ databases">
        <title>Genomic of Agaribacillus aureum.</title>
        <authorList>
            <person name="Wang G."/>
        </authorList>
    </citation>
    <scope>NUCLEOTIDE SEQUENCE</scope>
    <source>
        <strain evidence="5">BMA12</strain>
    </source>
</reference>
<evidence type="ECO:0000256" key="3">
    <source>
        <dbReference type="ARBA" id="ARBA00023163"/>
    </source>
</evidence>
<keyword evidence="3" id="KW-0804">Transcription</keyword>
<dbReference type="PROSITE" id="PS01124">
    <property type="entry name" value="HTH_ARAC_FAMILY_2"/>
    <property type="match status" value="1"/>
</dbReference>
<dbReference type="Pfam" id="PF12833">
    <property type="entry name" value="HTH_18"/>
    <property type="match status" value="1"/>
</dbReference>
<comment type="caution">
    <text evidence="5">The sequence shown here is derived from an EMBL/GenBank/DDBJ whole genome shotgun (WGS) entry which is preliminary data.</text>
</comment>
<dbReference type="Gene3D" id="1.10.10.60">
    <property type="entry name" value="Homeodomain-like"/>
    <property type="match status" value="1"/>
</dbReference>
<keyword evidence="6" id="KW-1185">Reference proteome</keyword>
<gene>
    <name evidence="5" type="ORF">QQ020_27425</name>
</gene>
<evidence type="ECO:0000256" key="1">
    <source>
        <dbReference type="ARBA" id="ARBA00023015"/>
    </source>
</evidence>
<proteinExistence type="predicted"/>
<dbReference type="PANTHER" id="PTHR47894">
    <property type="entry name" value="HTH-TYPE TRANSCRIPTIONAL REGULATOR GADX"/>
    <property type="match status" value="1"/>
</dbReference>
<evidence type="ECO:0000256" key="2">
    <source>
        <dbReference type="ARBA" id="ARBA00023125"/>
    </source>
</evidence>
<dbReference type="InterPro" id="IPR020449">
    <property type="entry name" value="Tscrpt_reg_AraC-type_HTH"/>
</dbReference>
<name>A0ABT8LGG9_9BACT</name>
<dbReference type="SUPFAM" id="SSF46689">
    <property type="entry name" value="Homeodomain-like"/>
    <property type="match status" value="1"/>
</dbReference>
<dbReference type="SMART" id="SM00342">
    <property type="entry name" value="HTH_ARAC"/>
    <property type="match status" value="1"/>
</dbReference>
<dbReference type="Proteomes" id="UP001172083">
    <property type="component" value="Unassembled WGS sequence"/>
</dbReference>
<sequence length="343" mass="38573">MINNLRHLNMIPLSMLSQVWIYLAENLEHPGFLLEGLDFDRKDFHNPERKISISSFNQFWLNAINHTRDINLGLNAGSVFIPEYYGAVFFFVQNSINILQGVERFVAFNNSCNNMVGMECRLHRQQLTVQITGKGLLKRLPSNSSNQMICLYAGCLMKGVEVLAGPGRAISPHRLHLPTAQYAGKDTLKFVVNEIIHQSDRCQVTYARSDLDIPVSLMEAVPVSVYHQQTRALLAHQQGNDLQSTIQRKVVGLLEGRIPTLGEVAETLNLSERTLQRKLKAEGLNYRQILNAVLAALAKQYLKLGTLSIKEIAFSLGYSSPTAFIHAFRTQTGYTPAKYLKKS</sequence>
<keyword evidence="2" id="KW-0238">DNA-binding</keyword>
<evidence type="ECO:0000313" key="5">
    <source>
        <dbReference type="EMBL" id="MDN5215840.1"/>
    </source>
</evidence>